<dbReference type="Gene3D" id="2.170.270.10">
    <property type="entry name" value="SET domain"/>
    <property type="match status" value="1"/>
</dbReference>
<feature type="region of interest" description="Disordered" evidence="10">
    <location>
        <begin position="199"/>
        <end position="233"/>
    </location>
</feature>
<feature type="domain" description="C2H2-type" evidence="11">
    <location>
        <begin position="461"/>
        <end position="487"/>
    </location>
</feature>
<evidence type="ECO:0000256" key="7">
    <source>
        <dbReference type="ARBA" id="ARBA00023163"/>
    </source>
</evidence>
<keyword evidence="5" id="KW-0862">Zinc</keyword>
<feature type="compositionally biased region" description="Basic and acidic residues" evidence="10">
    <location>
        <begin position="320"/>
        <end position="334"/>
    </location>
</feature>
<feature type="non-terminal residue" evidence="13">
    <location>
        <position position="487"/>
    </location>
</feature>
<name>A0A0B6YCW7_9EUPU</name>
<keyword evidence="3" id="KW-0677">Repeat</keyword>
<dbReference type="AlphaFoldDB" id="A0A0B6YCW7"/>
<dbReference type="PROSITE" id="PS00028">
    <property type="entry name" value="ZINC_FINGER_C2H2_1"/>
    <property type="match status" value="5"/>
</dbReference>
<comment type="subcellular location">
    <subcellularLocation>
        <location evidence="1">Nucleus</location>
    </subcellularLocation>
</comment>
<dbReference type="Pfam" id="PF21549">
    <property type="entry name" value="PRDM2_PR"/>
    <property type="match status" value="1"/>
</dbReference>
<dbReference type="InterPro" id="IPR046341">
    <property type="entry name" value="SET_dom_sf"/>
</dbReference>
<dbReference type="SUPFAM" id="SSF57667">
    <property type="entry name" value="beta-beta-alpha zinc fingers"/>
    <property type="match status" value="2"/>
</dbReference>
<evidence type="ECO:0000256" key="4">
    <source>
        <dbReference type="ARBA" id="ARBA00022771"/>
    </source>
</evidence>
<evidence type="ECO:0000256" key="1">
    <source>
        <dbReference type="ARBA" id="ARBA00004123"/>
    </source>
</evidence>
<sequence>EYQLQTSDQAHEYLDTSDENSSNWMMFVRPANVFAQQNMAAFQDKGNIYFVTCKNVQKGTELRVWYTAAYAKSIGKRILIPEPTDRKQPFATIKKEKKSVQSLQEKQHNSVPTSVANFIESVQDMSERNHVKNSSMDNKMTAISPNEKYLTTSPLLPGKGTRSARATKDNLVVFACNTCNTTFAKLGHLDQHICKELGEGEEDSSGYGTRRRKGKPRKLLDNEDGSSAGKIAKVDTHRPEMCIELSSANIPHEDIISHLNADDVSTGECARLFGDTDTGMTLLPSTALIPTTAEFCGDDGENQPTSKNKRGPGRPKGSKNKQETVVKTKSQIKDDTTSGKRQVYTCKYCEKTFTSKEQHVVHEASHTNTLPYTCNHPGCGKSFNSKFKHQRHLAVHDQPNNFPCKFCASTFNRVDHLKNHLLVHDSNRDIFTCTICGKSYLYKANLTFHMAKHEAEKGDSLRCLVCCAKFESNEQLKVHIGTHNRYK</sequence>
<proteinExistence type="predicted"/>
<dbReference type="PANTHER" id="PTHR16515:SF49">
    <property type="entry name" value="GASTRULA ZINC FINGER PROTEIN XLCGF49.1-LIKE-RELATED"/>
    <property type="match status" value="1"/>
</dbReference>
<evidence type="ECO:0000256" key="2">
    <source>
        <dbReference type="ARBA" id="ARBA00022723"/>
    </source>
</evidence>
<gene>
    <name evidence="13" type="primary">ORF19943</name>
</gene>
<feature type="non-terminal residue" evidence="13">
    <location>
        <position position="1"/>
    </location>
</feature>
<evidence type="ECO:0000256" key="10">
    <source>
        <dbReference type="SAM" id="MobiDB-lite"/>
    </source>
</evidence>
<dbReference type="GO" id="GO:0008270">
    <property type="term" value="F:zinc ion binding"/>
    <property type="evidence" value="ECO:0007669"/>
    <property type="project" value="UniProtKB-KW"/>
</dbReference>
<dbReference type="InterPro" id="IPR013087">
    <property type="entry name" value="Znf_C2H2_type"/>
</dbReference>
<evidence type="ECO:0000256" key="3">
    <source>
        <dbReference type="ARBA" id="ARBA00022737"/>
    </source>
</evidence>
<reference evidence="13" key="1">
    <citation type="submission" date="2014-12" db="EMBL/GenBank/DDBJ databases">
        <title>Insight into the proteome of Arion vulgaris.</title>
        <authorList>
            <person name="Aradska J."/>
            <person name="Bulat T."/>
            <person name="Smidak R."/>
            <person name="Sarate P."/>
            <person name="Gangsoo J."/>
            <person name="Sialana F."/>
            <person name="Bilban M."/>
            <person name="Lubec G."/>
        </authorList>
    </citation>
    <scope>NUCLEOTIDE SEQUENCE</scope>
    <source>
        <tissue evidence="13">Skin</tissue>
    </source>
</reference>
<evidence type="ECO:0000256" key="8">
    <source>
        <dbReference type="ARBA" id="ARBA00023242"/>
    </source>
</evidence>
<dbReference type="PROSITE" id="PS50157">
    <property type="entry name" value="ZINC_FINGER_C2H2_2"/>
    <property type="match status" value="6"/>
</dbReference>
<protein>
    <submittedName>
        <fullName evidence="13">Uncharacterized protein</fullName>
    </submittedName>
</protein>
<evidence type="ECO:0000313" key="13">
    <source>
        <dbReference type="EMBL" id="CEK53340.1"/>
    </source>
</evidence>
<keyword evidence="4 9" id="KW-0863">Zinc-finger</keyword>
<keyword evidence="6" id="KW-0805">Transcription regulation</keyword>
<dbReference type="GO" id="GO:0005634">
    <property type="term" value="C:nucleus"/>
    <property type="evidence" value="ECO:0007669"/>
    <property type="project" value="UniProtKB-SubCell"/>
</dbReference>
<dbReference type="PROSITE" id="PS50280">
    <property type="entry name" value="SET"/>
    <property type="match status" value="1"/>
</dbReference>
<dbReference type="GO" id="GO:0010468">
    <property type="term" value="P:regulation of gene expression"/>
    <property type="evidence" value="ECO:0007669"/>
    <property type="project" value="TreeGrafter"/>
</dbReference>
<dbReference type="InterPro" id="IPR001214">
    <property type="entry name" value="SET_dom"/>
</dbReference>
<dbReference type="SMART" id="SM00355">
    <property type="entry name" value="ZnF_C2H2"/>
    <property type="match status" value="6"/>
</dbReference>
<evidence type="ECO:0000259" key="11">
    <source>
        <dbReference type="PROSITE" id="PS50157"/>
    </source>
</evidence>
<feature type="domain" description="C2H2-type" evidence="11">
    <location>
        <begin position="344"/>
        <end position="371"/>
    </location>
</feature>
<dbReference type="InterPro" id="IPR050331">
    <property type="entry name" value="Zinc_finger"/>
</dbReference>
<dbReference type="EMBL" id="HACG01006475">
    <property type="protein sequence ID" value="CEK53340.1"/>
    <property type="molecule type" value="Transcribed_RNA"/>
</dbReference>
<feature type="compositionally biased region" description="Basic residues" evidence="10">
    <location>
        <begin position="307"/>
        <end position="319"/>
    </location>
</feature>
<feature type="region of interest" description="Disordered" evidence="10">
    <location>
        <begin position="293"/>
        <end position="334"/>
    </location>
</feature>
<dbReference type="Gene3D" id="3.30.160.60">
    <property type="entry name" value="Classic Zinc Finger"/>
    <property type="match status" value="2"/>
</dbReference>
<accession>A0A0B6YCW7</accession>
<evidence type="ECO:0000259" key="12">
    <source>
        <dbReference type="PROSITE" id="PS50280"/>
    </source>
</evidence>
<keyword evidence="8" id="KW-0539">Nucleus</keyword>
<feature type="domain" description="SET" evidence="12">
    <location>
        <begin position="1"/>
        <end position="67"/>
    </location>
</feature>
<feature type="domain" description="C2H2-type" evidence="11">
    <location>
        <begin position="372"/>
        <end position="401"/>
    </location>
</feature>
<keyword evidence="2" id="KW-0479">Metal-binding</keyword>
<feature type="domain" description="C2H2-type" evidence="11">
    <location>
        <begin position="402"/>
        <end position="429"/>
    </location>
</feature>
<feature type="domain" description="C2H2-type" evidence="11">
    <location>
        <begin position="174"/>
        <end position="201"/>
    </location>
</feature>
<evidence type="ECO:0000256" key="5">
    <source>
        <dbReference type="ARBA" id="ARBA00022833"/>
    </source>
</evidence>
<dbReference type="PANTHER" id="PTHR16515">
    <property type="entry name" value="PR DOMAIN ZINC FINGER PROTEIN"/>
    <property type="match status" value="1"/>
</dbReference>
<keyword evidence="7" id="KW-0804">Transcription</keyword>
<evidence type="ECO:0000256" key="9">
    <source>
        <dbReference type="PROSITE-ProRule" id="PRU00042"/>
    </source>
</evidence>
<evidence type="ECO:0000256" key="6">
    <source>
        <dbReference type="ARBA" id="ARBA00023015"/>
    </source>
</evidence>
<organism evidence="13">
    <name type="scientific">Arion vulgaris</name>
    <dbReference type="NCBI Taxonomy" id="1028688"/>
    <lineage>
        <taxon>Eukaryota</taxon>
        <taxon>Metazoa</taxon>
        <taxon>Spiralia</taxon>
        <taxon>Lophotrochozoa</taxon>
        <taxon>Mollusca</taxon>
        <taxon>Gastropoda</taxon>
        <taxon>Heterobranchia</taxon>
        <taxon>Euthyneura</taxon>
        <taxon>Panpulmonata</taxon>
        <taxon>Eupulmonata</taxon>
        <taxon>Stylommatophora</taxon>
        <taxon>Helicina</taxon>
        <taxon>Arionoidea</taxon>
        <taxon>Arionidae</taxon>
        <taxon>Arion</taxon>
    </lineage>
</organism>
<dbReference type="InterPro" id="IPR036236">
    <property type="entry name" value="Znf_C2H2_sf"/>
</dbReference>
<dbReference type="FunFam" id="3.30.160.60:FF:000100">
    <property type="entry name" value="Zinc finger 45-like"/>
    <property type="match status" value="1"/>
</dbReference>
<feature type="domain" description="C2H2-type" evidence="11">
    <location>
        <begin position="431"/>
        <end position="458"/>
    </location>
</feature>